<dbReference type="RefSeq" id="WP_101892327.1">
    <property type="nucleotide sequence ID" value="NZ_CP022684.1"/>
</dbReference>
<evidence type="ECO:0000256" key="10">
    <source>
        <dbReference type="SAM" id="MobiDB-lite"/>
    </source>
</evidence>
<keyword evidence="3" id="KW-0813">Transport</keyword>
<keyword evidence="4" id="KW-1003">Cell membrane</keyword>
<dbReference type="Gene3D" id="1.10.40.60">
    <property type="entry name" value="EpsJ-like"/>
    <property type="match status" value="2"/>
</dbReference>
<evidence type="ECO:0000256" key="7">
    <source>
        <dbReference type="ARBA" id="ARBA00022927"/>
    </source>
</evidence>
<dbReference type="GO" id="GO:0009306">
    <property type="term" value="P:protein secretion"/>
    <property type="evidence" value="ECO:0007669"/>
    <property type="project" value="InterPro"/>
</dbReference>
<keyword evidence="7" id="KW-0653">Protein transport</keyword>
<evidence type="ECO:0000256" key="2">
    <source>
        <dbReference type="ARBA" id="ARBA00007246"/>
    </source>
</evidence>
<feature type="region of interest" description="Disordered" evidence="10">
    <location>
        <begin position="297"/>
        <end position="324"/>
    </location>
</feature>
<accession>A0A2K9LFN2</accession>
<reference evidence="14" key="1">
    <citation type="submission" date="2017-08" db="EMBL/GenBank/DDBJ databases">
        <title>Direct submision.</title>
        <authorList>
            <person name="Kim S.-J."/>
            <person name="Rhee S.-K."/>
        </authorList>
    </citation>
    <scope>NUCLEOTIDE SEQUENCE [LARGE SCALE GENOMIC DNA]</scope>
    <source>
        <strain evidence="14">GI5</strain>
    </source>
</reference>
<keyword evidence="14" id="KW-1185">Reference proteome</keyword>
<sequence>MHTTQPLAVRHWEVDVARNSVPMTKQSGTVLITVVMMVAIAAIIVTDMSYRQKLDIKRTSALLSRDQAFHYLLGAEEIANWTLVQDLKDDNDRNDPFIIDTLQENWAEKTQPFPVAGGLIQGRIVDLQSRFNVNSIVASDAKVATQQRGRLRRLMDSVGIPKDSESDVTTQMLVERMVDWLDANQDPEGFDGKEDLDYLALDTPYRAANSVMWDISELMLIEGFTADDIAELSDWVSFLPPDVALNVNTADPKILDAYDLGVPGAQIEEDRKKTQPGRHDGGYTDLQAFEDLVAQSATPVPPGTSKQDPSEPDPPGKDDPKSKLIGNFSVYSEYYLLDAEAIINEKPVLMRSILYRPTLKAGAKSNDITIKTLTRKLEDPLKRV</sequence>
<dbReference type="Pfam" id="PF21687">
    <property type="entry name" value="T2SSK_1st"/>
    <property type="match status" value="1"/>
</dbReference>
<dbReference type="GO" id="GO:0005886">
    <property type="term" value="C:plasma membrane"/>
    <property type="evidence" value="ECO:0007669"/>
    <property type="project" value="UniProtKB-SubCell"/>
</dbReference>
<evidence type="ECO:0000259" key="12">
    <source>
        <dbReference type="Pfam" id="PF21687"/>
    </source>
</evidence>
<dbReference type="AlphaFoldDB" id="A0A2K9LFN2"/>
<dbReference type="InterPro" id="IPR005628">
    <property type="entry name" value="GspK"/>
</dbReference>
<gene>
    <name evidence="13" type="ORF">Kalk_00335</name>
</gene>
<organism evidence="13 14">
    <name type="scientific">Ketobacter alkanivorans</name>
    <dbReference type="NCBI Taxonomy" id="1917421"/>
    <lineage>
        <taxon>Bacteria</taxon>
        <taxon>Pseudomonadati</taxon>
        <taxon>Pseudomonadota</taxon>
        <taxon>Gammaproteobacteria</taxon>
        <taxon>Pseudomonadales</taxon>
        <taxon>Ketobacteraceae</taxon>
        <taxon>Ketobacter</taxon>
    </lineage>
</organism>
<dbReference type="InterPro" id="IPR045584">
    <property type="entry name" value="Pilin-like"/>
</dbReference>
<evidence type="ECO:0000256" key="6">
    <source>
        <dbReference type="ARBA" id="ARBA00022692"/>
    </source>
</evidence>
<evidence type="ECO:0000256" key="11">
    <source>
        <dbReference type="SAM" id="Phobius"/>
    </source>
</evidence>
<dbReference type="Gene3D" id="3.30.1300.30">
    <property type="entry name" value="GSPII I/J protein-like"/>
    <property type="match status" value="1"/>
</dbReference>
<keyword evidence="9 11" id="KW-0472">Membrane</keyword>
<evidence type="ECO:0000256" key="8">
    <source>
        <dbReference type="ARBA" id="ARBA00022989"/>
    </source>
</evidence>
<dbReference type="SUPFAM" id="SSF158544">
    <property type="entry name" value="GspK insert domain-like"/>
    <property type="match status" value="1"/>
</dbReference>
<name>A0A2K9LFN2_9GAMM</name>
<comment type="subcellular location">
    <subcellularLocation>
        <location evidence="1">Cell inner membrane</location>
    </subcellularLocation>
</comment>
<dbReference type="InterPro" id="IPR049031">
    <property type="entry name" value="T2SSK_SAM-like_1st"/>
</dbReference>
<feature type="transmembrane region" description="Helical" evidence="11">
    <location>
        <begin position="30"/>
        <end position="50"/>
    </location>
</feature>
<evidence type="ECO:0000256" key="9">
    <source>
        <dbReference type="ARBA" id="ARBA00023136"/>
    </source>
</evidence>
<dbReference type="PIRSF" id="PIRSF002786">
    <property type="entry name" value="XcpX"/>
    <property type="match status" value="1"/>
</dbReference>
<keyword evidence="8 11" id="KW-1133">Transmembrane helix</keyword>
<evidence type="ECO:0000256" key="5">
    <source>
        <dbReference type="ARBA" id="ARBA00022519"/>
    </source>
</evidence>
<dbReference type="PANTHER" id="PTHR38831">
    <property type="entry name" value="TYPE II SECRETION SYSTEM PROTEIN K"/>
    <property type="match status" value="1"/>
</dbReference>
<evidence type="ECO:0000256" key="3">
    <source>
        <dbReference type="ARBA" id="ARBA00022448"/>
    </source>
</evidence>
<dbReference type="NCBIfam" id="NF037980">
    <property type="entry name" value="T2SS_GspK"/>
    <property type="match status" value="1"/>
</dbReference>
<evidence type="ECO:0000256" key="4">
    <source>
        <dbReference type="ARBA" id="ARBA00022475"/>
    </source>
</evidence>
<dbReference type="PANTHER" id="PTHR38831:SF1">
    <property type="entry name" value="TYPE II SECRETION SYSTEM PROTEIN K-RELATED"/>
    <property type="match status" value="1"/>
</dbReference>
<proteinExistence type="inferred from homology"/>
<feature type="domain" description="T2SS protein K first SAM-like" evidence="12">
    <location>
        <begin position="129"/>
        <end position="240"/>
    </location>
</feature>
<keyword evidence="5" id="KW-0997">Cell inner membrane</keyword>
<keyword evidence="6 11" id="KW-0812">Transmembrane</keyword>
<protein>
    <recommendedName>
        <fullName evidence="12">T2SS protein K first SAM-like domain-containing protein</fullName>
    </recommendedName>
</protein>
<comment type="similarity">
    <text evidence="2">Belongs to the GSP K family.</text>
</comment>
<dbReference type="InterPro" id="IPR038072">
    <property type="entry name" value="GspK_central_sf"/>
</dbReference>
<evidence type="ECO:0000256" key="1">
    <source>
        <dbReference type="ARBA" id="ARBA00004533"/>
    </source>
</evidence>
<dbReference type="EMBL" id="CP022684">
    <property type="protein sequence ID" value="AUM10981.1"/>
    <property type="molecule type" value="Genomic_DNA"/>
</dbReference>
<dbReference type="SUPFAM" id="SSF54523">
    <property type="entry name" value="Pili subunits"/>
    <property type="match status" value="1"/>
</dbReference>
<evidence type="ECO:0000313" key="14">
    <source>
        <dbReference type="Proteomes" id="UP000235116"/>
    </source>
</evidence>
<dbReference type="KEGG" id="kak:Kalk_00335"/>
<dbReference type="Proteomes" id="UP000235116">
    <property type="component" value="Chromosome"/>
</dbReference>
<evidence type="ECO:0000313" key="13">
    <source>
        <dbReference type="EMBL" id="AUM10981.1"/>
    </source>
</evidence>